<comment type="caution">
    <text evidence="1">The sequence shown here is derived from an EMBL/GenBank/DDBJ whole genome shotgun (WGS) entry which is preliminary data.</text>
</comment>
<dbReference type="EMBL" id="RJVQ01000010">
    <property type="protein sequence ID" value="RQW61712.1"/>
    <property type="molecule type" value="Genomic_DNA"/>
</dbReference>
<reference evidence="1 2" key="1">
    <citation type="submission" date="2018-11" db="EMBL/GenBank/DDBJ databases">
        <title>Vibrio LJC006 sp. nov., isolated from seawater during the bloom of the enteromorpha.</title>
        <authorList>
            <person name="Liang J."/>
        </authorList>
    </citation>
    <scope>NUCLEOTIDE SEQUENCE [LARGE SCALE GENOMIC DNA]</scope>
    <source>
        <strain evidence="1 2">LJC006</strain>
    </source>
</reference>
<proteinExistence type="predicted"/>
<protein>
    <submittedName>
        <fullName evidence="1">Uncharacterized protein</fullName>
    </submittedName>
</protein>
<name>A0A3N9TXQ8_9VIBR</name>
<evidence type="ECO:0000313" key="1">
    <source>
        <dbReference type="EMBL" id="RQW61712.1"/>
    </source>
</evidence>
<keyword evidence="2" id="KW-1185">Reference proteome</keyword>
<dbReference type="Proteomes" id="UP000281112">
    <property type="component" value="Unassembled WGS sequence"/>
</dbReference>
<organism evidence="1 2">
    <name type="scientific">Vibrio viridaestus</name>
    <dbReference type="NCBI Taxonomy" id="2487322"/>
    <lineage>
        <taxon>Bacteria</taxon>
        <taxon>Pseudomonadati</taxon>
        <taxon>Pseudomonadota</taxon>
        <taxon>Gammaproteobacteria</taxon>
        <taxon>Vibrionales</taxon>
        <taxon>Vibrionaceae</taxon>
        <taxon>Vibrio</taxon>
    </lineage>
</organism>
<accession>A0A3N9TXQ8</accession>
<sequence>MFALTLNPTLVSKCRSSGFFKGLNEVNRYKYENQDSQQVYSDLKNYINNSPLNNFLISSECFLEGIDYNHLYHHLKNIDNLDIKIIVYLRPQISWLKSVYKYVVMDKDLRFSGHVGDLPQIEMLNYFNTLENITSVFGEKSLIVRNYIQEESGDYLIKDFINHALNIDITLYNDNVVNENASLNDFEISILNYLWMLEKNTGVRSFFIENFIYSRYFSWLSFLKCNKIKLSKKIKNNLESSNLLLFKKYPNLKKFNLTNVMDDK</sequence>
<dbReference type="AlphaFoldDB" id="A0A3N9TXQ8"/>
<evidence type="ECO:0000313" key="2">
    <source>
        <dbReference type="Proteomes" id="UP000281112"/>
    </source>
</evidence>
<gene>
    <name evidence="1" type="ORF">EES38_17780</name>
</gene>